<sequence length="259" mass="29119">MPKDRKLGNEWADWKGEAGSLEQDLDERLSVFFLLAVGIVIFLIILLPAVWYLVRPRIMQLHPGAAQGAEWLLGGGAVLFMILVSAEGISLFFFERTLLPYRWTEKFLLFLLPGAVWLGAKLGISRDRVGNSFIKVHNLVTRLSTASVRAEKLLVLLPRCLRKEIRTGIIRRLEGYEASIVTAGGGEEAREAIRQYRPTLILALACERDLMSGIKDVAERIPVIGIPNKRPEGPCKNTHISFEDLEEALHCIHLSRKKE</sequence>
<dbReference type="Proteomes" id="UP000705867">
    <property type="component" value="Unassembled WGS sequence"/>
</dbReference>
<dbReference type="Pfam" id="PF01976">
    <property type="entry name" value="DUF116"/>
    <property type="match status" value="2"/>
</dbReference>
<feature type="transmembrane region" description="Helical" evidence="1">
    <location>
        <begin position="71"/>
        <end position="94"/>
    </location>
</feature>
<organism evidence="2 3">
    <name type="scientific">Candidatus Nitrobium versatile</name>
    <dbReference type="NCBI Taxonomy" id="2884831"/>
    <lineage>
        <taxon>Bacteria</taxon>
        <taxon>Pseudomonadati</taxon>
        <taxon>Nitrospirota</taxon>
        <taxon>Nitrospiria</taxon>
        <taxon>Nitrospirales</taxon>
        <taxon>Nitrospiraceae</taxon>
        <taxon>Candidatus Nitrobium</taxon>
    </lineage>
</organism>
<name>A0A953M343_9BACT</name>
<accession>A0A953M343</accession>
<gene>
    <name evidence="2" type="ORF">K8I29_17885</name>
</gene>
<proteinExistence type="predicted"/>
<keyword evidence="1" id="KW-1133">Transmembrane helix</keyword>
<evidence type="ECO:0000313" key="2">
    <source>
        <dbReference type="EMBL" id="MBZ0158072.1"/>
    </source>
</evidence>
<dbReference type="AlphaFoldDB" id="A0A953M343"/>
<keyword evidence="1" id="KW-0812">Transmembrane</keyword>
<dbReference type="EMBL" id="JAIOIV010000134">
    <property type="protein sequence ID" value="MBZ0158072.1"/>
    <property type="molecule type" value="Genomic_DNA"/>
</dbReference>
<feature type="transmembrane region" description="Helical" evidence="1">
    <location>
        <begin position="106"/>
        <end position="124"/>
    </location>
</feature>
<evidence type="ECO:0000313" key="3">
    <source>
        <dbReference type="Proteomes" id="UP000705867"/>
    </source>
</evidence>
<comment type="caution">
    <text evidence="2">The sequence shown here is derived from an EMBL/GenBank/DDBJ whole genome shotgun (WGS) entry which is preliminary data.</text>
</comment>
<feature type="transmembrane region" description="Helical" evidence="1">
    <location>
        <begin position="29"/>
        <end position="51"/>
    </location>
</feature>
<protein>
    <submittedName>
        <fullName evidence="2">DUF116 domain-containing protein</fullName>
    </submittedName>
</protein>
<dbReference type="PANTHER" id="PTHR43801">
    <property type="entry name" value="NUCLEOTIDE-BINDING PROTEIN-RELATED"/>
    <property type="match status" value="1"/>
</dbReference>
<evidence type="ECO:0000256" key="1">
    <source>
        <dbReference type="SAM" id="Phobius"/>
    </source>
</evidence>
<reference evidence="2" key="2">
    <citation type="submission" date="2021-08" db="EMBL/GenBank/DDBJ databases">
        <authorList>
            <person name="Dalcin Martins P."/>
        </authorList>
    </citation>
    <scope>NUCLEOTIDE SEQUENCE</scope>
    <source>
        <strain evidence="2">MAG_39</strain>
    </source>
</reference>
<reference evidence="2" key="1">
    <citation type="journal article" date="2021" name="bioRxiv">
        <title>Unraveling nitrogen, sulfur and carbon metabolic pathways and microbial community transcriptional responses to substrate deprivation and toxicity stresses in a bioreactor mimicking anoxic brackish coastal sediment conditions.</title>
        <authorList>
            <person name="Martins P.D."/>
            <person name="Echeveste M.J."/>
            <person name="Arshad A."/>
            <person name="Kurth J."/>
            <person name="Ouboter H."/>
            <person name="Jetten M.S.M."/>
            <person name="Welte C.U."/>
        </authorList>
    </citation>
    <scope>NUCLEOTIDE SEQUENCE</scope>
    <source>
        <strain evidence="2">MAG_39</strain>
    </source>
</reference>
<dbReference type="PANTHER" id="PTHR43801:SF1">
    <property type="entry name" value="POLYPRENYL SYNTHETASE"/>
    <property type="match status" value="1"/>
</dbReference>
<dbReference type="InterPro" id="IPR002829">
    <property type="entry name" value="DUF116"/>
</dbReference>
<keyword evidence="1" id="KW-0472">Membrane</keyword>